<dbReference type="SUPFAM" id="SSF117396">
    <property type="entry name" value="TM1631-like"/>
    <property type="match status" value="1"/>
</dbReference>
<dbReference type="AlphaFoldDB" id="A0A521BRB3"/>
<proteinExistence type="predicted"/>
<name>A0A521BRB3_9BACT</name>
<evidence type="ECO:0000313" key="2">
    <source>
        <dbReference type="Proteomes" id="UP000317593"/>
    </source>
</evidence>
<gene>
    <name evidence="1" type="ORF">SAMN06265218_103278</name>
</gene>
<dbReference type="PANTHER" id="PTHR30348">
    <property type="entry name" value="UNCHARACTERIZED PROTEIN YECE"/>
    <property type="match status" value="1"/>
</dbReference>
<dbReference type="InterPro" id="IPR002763">
    <property type="entry name" value="DUF72"/>
</dbReference>
<dbReference type="PANTHER" id="PTHR30348:SF4">
    <property type="entry name" value="DUF72 DOMAIN-CONTAINING PROTEIN"/>
    <property type="match status" value="1"/>
</dbReference>
<keyword evidence="2" id="KW-1185">Reference proteome</keyword>
<accession>A0A521BRB3</accession>
<dbReference type="EMBL" id="FXTH01000003">
    <property type="protein sequence ID" value="SMO49080.1"/>
    <property type="molecule type" value="Genomic_DNA"/>
</dbReference>
<dbReference type="Proteomes" id="UP000317593">
    <property type="component" value="Unassembled WGS sequence"/>
</dbReference>
<protein>
    <submittedName>
        <fullName evidence="1">Uncharacterized conserved protein YecE, DUF72 family</fullName>
    </submittedName>
</protein>
<dbReference type="InterPro" id="IPR036520">
    <property type="entry name" value="UPF0759_sf"/>
</dbReference>
<organism evidence="1 2">
    <name type="scientific">Fodinibius sediminis</name>
    <dbReference type="NCBI Taxonomy" id="1214077"/>
    <lineage>
        <taxon>Bacteria</taxon>
        <taxon>Pseudomonadati</taxon>
        <taxon>Balneolota</taxon>
        <taxon>Balneolia</taxon>
        <taxon>Balneolales</taxon>
        <taxon>Balneolaceae</taxon>
        <taxon>Fodinibius</taxon>
    </lineage>
</organism>
<evidence type="ECO:0000313" key="1">
    <source>
        <dbReference type="EMBL" id="SMO49080.1"/>
    </source>
</evidence>
<dbReference type="Pfam" id="PF01904">
    <property type="entry name" value="DUF72"/>
    <property type="match status" value="1"/>
</dbReference>
<sequence>MLSNRPNWWAGTAAVDTASAGREVIFMADRKRSLHIGTSGWSYKHWTASFYPQRIKAADMLNFYSRQFDTVEVNSTFYRLPTRKVLLKWKKSVPDHFLFSVKASRYITHQKKLKDPAKSIHMFISRIQYLGPKLGPILFQLPPHWLKNRQRLSDFIGMLPGDYRYVFEFRDASWFADDIIHLLEETGSTFCIYDLEGHSSPKPATAEIIYLRFHSPAPEYEGDYSRAILKGWVADLQQWRMEGKEVFCYFNNDFGGYAPRNARLLGELAKAE</sequence>
<dbReference type="Gene3D" id="3.20.20.410">
    <property type="entry name" value="Protein of unknown function UPF0759"/>
    <property type="match status" value="1"/>
</dbReference>
<reference evidence="1 2" key="1">
    <citation type="submission" date="2017-05" db="EMBL/GenBank/DDBJ databases">
        <authorList>
            <person name="Varghese N."/>
            <person name="Submissions S."/>
        </authorList>
    </citation>
    <scope>NUCLEOTIDE SEQUENCE [LARGE SCALE GENOMIC DNA]</scope>
    <source>
        <strain evidence="1 2">DSM 21194</strain>
    </source>
</reference>